<protein>
    <submittedName>
        <fullName evidence="1">Uncharacterized protein</fullName>
    </submittedName>
</protein>
<comment type="caution">
    <text evidence="1">The sequence shown here is derived from an EMBL/GenBank/DDBJ whole genome shotgun (WGS) entry which is preliminary data.</text>
</comment>
<reference evidence="1" key="1">
    <citation type="journal article" date="2021" name="Open Biol.">
        <title>Shared evolutionary footprints suggest mitochondrial oxidative damage underlies multiple complex I losses in fungi.</title>
        <authorList>
            <person name="Schikora-Tamarit M.A."/>
            <person name="Marcet-Houben M."/>
            <person name="Nosek J."/>
            <person name="Gabaldon T."/>
        </authorList>
    </citation>
    <scope>NUCLEOTIDE SEQUENCE</scope>
    <source>
        <strain evidence="1">CBS6341</strain>
    </source>
</reference>
<dbReference type="AlphaFoldDB" id="A0A9P8PYB9"/>
<evidence type="ECO:0000313" key="1">
    <source>
        <dbReference type="EMBL" id="KAH3680422.1"/>
    </source>
</evidence>
<sequence length="73" mass="7884">MAIHCDVVVDLVAPQLAVLEVEVEVVVAEAEEIDSRIAVVGPVERKAVAAVENAENLMKTDILDCTRELVMIV</sequence>
<gene>
    <name evidence="1" type="ORF">WICMUC_000353</name>
</gene>
<proteinExistence type="predicted"/>
<evidence type="ECO:0000313" key="2">
    <source>
        <dbReference type="Proteomes" id="UP000769528"/>
    </source>
</evidence>
<accession>A0A9P8PYB9</accession>
<name>A0A9P8PYB9_9ASCO</name>
<reference evidence="1" key="2">
    <citation type="submission" date="2021-01" db="EMBL/GenBank/DDBJ databases">
        <authorList>
            <person name="Schikora-Tamarit M.A."/>
        </authorList>
    </citation>
    <scope>NUCLEOTIDE SEQUENCE</scope>
    <source>
        <strain evidence="1">CBS6341</strain>
    </source>
</reference>
<dbReference type="Proteomes" id="UP000769528">
    <property type="component" value="Unassembled WGS sequence"/>
</dbReference>
<organism evidence="1 2">
    <name type="scientific">Wickerhamomyces mucosus</name>
    <dbReference type="NCBI Taxonomy" id="1378264"/>
    <lineage>
        <taxon>Eukaryota</taxon>
        <taxon>Fungi</taxon>
        <taxon>Dikarya</taxon>
        <taxon>Ascomycota</taxon>
        <taxon>Saccharomycotina</taxon>
        <taxon>Saccharomycetes</taxon>
        <taxon>Phaffomycetales</taxon>
        <taxon>Wickerhamomycetaceae</taxon>
        <taxon>Wickerhamomyces</taxon>
    </lineage>
</organism>
<keyword evidence="2" id="KW-1185">Reference proteome</keyword>
<dbReference type="EMBL" id="JAEUBF010000117">
    <property type="protein sequence ID" value="KAH3680422.1"/>
    <property type="molecule type" value="Genomic_DNA"/>
</dbReference>